<accession>A0A7J7J373</accession>
<sequence>MHGFPASGLSDEPEQYCLINVGRAGGKLKLCLLDIDKNFIADNYHLKAVMTFGGDGGDPRMQVLAFSKADTECSVDRCSITPVQDIIWGLHHSRKLPSTQIVTHRNGNPMDNRLDNLTAVERCSDRKCYDVTSSTYNLCISELLPYLSQLNVPEALYLPTSLEETIISQCQALLLANQNYSIKLTCDTLANQEPRIYECHFLPCNNIERCSLQYSSCGGCRSVRYCSEECQRHDWLAHQIHCSYIQTVKSCAPLEGVQLSFPYKELHSESSARNTNKILKEHYGDRYAFVER</sequence>
<dbReference type="Gene3D" id="6.10.140.2220">
    <property type="match status" value="1"/>
</dbReference>
<dbReference type="GO" id="GO:0045202">
    <property type="term" value="C:synapse"/>
    <property type="evidence" value="ECO:0007669"/>
    <property type="project" value="TreeGrafter"/>
</dbReference>
<dbReference type="GO" id="GO:0005737">
    <property type="term" value="C:cytoplasm"/>
    <property type="evidence" value="ECO:0007669"/>
    <property type="project" value="TreeGrafter"/>
</dbReference>
<comment type="caution">
    <text evidence="6">The sequence shown here is derived from an EMBL/GenBank/DDBJ whole genome shotgun (WGS) entry which is preliminary data.</text>
</comment>
<dbReference type="InterPro" id="IPR003615">
    <property type="entry name" value="HNH_nuc"/>
</dbReference>
<dbReference type="EMBL" id="VXIV02003162">
    <property type="protein sequence ID" value="KAF6020553.1"/>
    <property type="molecule type" value="Genomic_DNA"/>
</dbReference>
<proteinExistence type="predicted"/>
<protein>
    <submittedName>
        <fullName evidence="6">ZMYND19</fullName>
    </submittedName>
</protein>
<feature type="domain" description="MYND-type" evidence="5">
    <location>
        <begin position="204"/>
        <end position="242"/>
    </location>
</feature>
<dbReference type="GO" id="GO:0016020">
    <property type="term" value="C:membrane"/>
    <property type="evidence" value="ECO:0007669"/>
    <property type="project" value="TreeGrafter"/>
</dbReference>
<keyword evidence="2 4" id="KW-0863">Zinc-finger</keyword>
<dbReference type="Pfam" id="PF01753">
    <property type="entry name" value="zf-MYND"/>
    <property type="match status" value="1"/>
</dbReference>
<evidence type="ECO:0000259" key="5">
    <source>
        <dbReference type="PROSITE" id="PS50865"/>
    </source>
</evidence>
<gene>
    <name evidence="6" type="ORF">EB796_021144</name>
</gene>
<dbReference type="PANTHER" id="PTHR46831">
    <property type="entry name" value="ZINC FINGER MYND DOMAIN-CONTAINING PROTEIN 19"/>
    <property type="match status" value="1"/>
</dbReference>
<reference evidence="6" key="1">
    <citation type="submission" date="2020-06" db="EMBL/GenBank/DDBJ databases">
        <title>Draft genome of Bugula neritina, a colonial animal packing powerful symbionts and potential medicines.</title>
        <authorList>
            <person name="Rayko M."/>
        </authorList>
    </citation>
    <scope>NUCLEOTIDE SEQUENCE [LARGE SCALE GENOMIC DNA]</scope>
    <source>
        <strain evidence="6">Kwan_BN1</strain>
    </source>
</reference>
<dbReference type="PROSITE" id="PS50865">
    <property type="entry name" value="ZF_MYND_2"/>
    <property type="match status" value="1"/>
</dbReference>
<dbReference type="SUPFAM" id="SSF144232">
    <property type="entry name" value="HIT/MYND zinc finger-like"/>
    <property type="match status" value="1"/>
</dbReference>
<dbReference type="AlphaFoldDB" id="A0A7J7J373"/>
<evidence type="ECO:0000313" key="7">
    <source>
        <dbReference type="Proteomes" id="UP000593567"/>
    </source>
</evidence>
<dbReference type="InterPro" id="IPR002893">
    <property type="entry name" value="Znf_MYND"/>
</dbReference>
<dbReference type="Pfam" id="PF13392">
    <property type="entry name" value="HNH_3"/>
    <property type="match status" value="1"/>
</dbReference>
<evidence type="ECO:0000256" key="1">
    <source>
        <dbReference type="ARBA" id="ARBA00022723"/>
    </source>
</evidence>
<evidence type="ECO:0000256" key="4">
    <source>
        <dbReference type="PROSITE-ProRule" id="PRU00134"/>
    </source>
</evidence>
<dbReference type="PANTHER" id="PTHR46831:SF1">
    <property type="entry name" value="ZINC FINGER MYND DOMAIN-CONTAINING PROTEIN 19"/>
    <property type="match status" value="1"/>
</dbReference>
<dbReference type="GO" id="GO:0008270">
    <property type="term" value="F:zinc ion binding"/>
    <property type="evidence" value="ECO:0007669"/>
    <property type="project" value="UniProtKB-KW"/>
</dbReference>
<evidence type="ECO:0000313" key="6">
    <source>
        <dbReference type="EMBL" id="KAF6020553.1"/>
    </source>
</evidence>
<dbReference type="Proteomes" id="UP000593567">
    <property type="component" value="Unassembled WGS sequence"/>
</dbReference>
<dbReference type="InterPro" id="IPR032978">
    <property type="entry name" value="ZMYND19"/>
</dbReference>
<dbReference type="SUPFAM" id="SSF54060">
    <property type="entry name" value="His-Me finger endonucleases"/>
    <property type="match status" value="1"/>
</dbReference>
<organism evidence="6 7">
    <name type="scientific">Bugula neritina</name>
    <name type="common">Brown bryozoan</name>
    <name type="synonym">Sertularia neritina</name>
    <dbReference type="NCBI Taxonomy" id="10212"/>
    <lineage>
        <taxon>Eukaryota</taxon>
        <taxon>Metazoa</taxon>
        <taxon>Spiralia</taxon>
        <taxon>Lophotrochozoa</taxon>
        <taxon>Bryozoa</taxon>
        <taxon>Gymnolaemata</taxon>
        <taxon>Cheilostomatida</taxon>
        <taxon>Flustrina</taxon>
        <taxon>Buguloidea</taxon>
        <taxon>Bugulidae</taxon>
        <taxon>Bugula</taxon>
    </lineage>
</organism>
<evidence type="ECO:0000256" key="2">
    <source>
        <dbReference type="ARBA" id="ARBA00022771"/>
    </source>
</evidence>
<keyword evidence="1" id="KW-0479">Metal-binding</keyword>
<name>A0A7J7J373_BUGNE</name>
<evidence type="ECO:0000256" key="3">
    <source>
        <dbReference type="ARBA" id="ARBA00022833"/>
    </source>
</evidence>
<dbReference type="OrthoDB" id="2951111at2759"/>
<keyword evidence="3" id="KW-0862">Zinc</keyword>
<dbReference type="InterPro" id="IPR044925">
    <property type="entry name" value="His-Me_finger_sf"/>
</dbReference>
<keyword evidence="7" id="KW-1185">Reference proteome</keyword>